<dbReference type="GO" id="GO:0046872">
    <property type="term" value="F:metal ion binding"/>
    <property type="evidence" value="ECO:0007669"/>
    <property type="project" value="UniProtKB-KW"/>
</dbReference>
<keyword evidence="7" id="KW-1185">Reference proteome</keyword>
<sequence length="345" mass="36419">MTDKLSQFLATRPWILADGATGTNLFALGLEHGDAPERWNLEETDKVKAHYRSFIDAGSDLVLTNTFGGTANRLKLHQMQDQVHEINAAAARLLKEAIAESGRDVICAGDVGPTGDLFQPVGPLSFEDGVAAFEAQMKGLKDGGADVLWVETMSSEEEYKAALEAAHRVGLPVVGTMSFDTNGRTMMGVAPKRLAALVHECGHDHAPVAYGGNCGTGAPDLLVGIISAADEIREDDVIVTKANCGIPEYVDGAIRYSGTPELMADYACLARDLGVRIIGGCCGTQPGHVAAMRRALEAVPRGPRPTVEDVIAKLGKTTGSTLDLLSDETAAAPKRGGGRRRRSAG</sequence>
<dbReference type="RefSeq" id="WP_092862453.1">
    <property type="nucleotide sequence ID" value="NZ_FOQH01000009.1"/>
</dbReference>
<protein>
    <submittedName>
        <fullName evidence="6">5-methyltetrahydrofolate--homocysteine methyltransferase</fullName>
    </submittedName>
</protein>
<keyword evidence="3" id="KW-0862">Zinc</keyword>
<keyword evidence="3" id="KW-0479">Metal-binding</keyword>
<gene>
    <name evidence="6" type="ORF">SAMN05216258_10997</name>
</gene>
<dbReference type="STRING" id="1114924.SAMN05216258_10997"/>
<comment type="cofactor">
    <cofactor evidence="3">
        <name>Zn(2+)</name>
        <dbReference type="ChEBI" id="CHEBI:29105"/>
    </cofactor>
</comment>
<accession>A0A1I3KUP1</accession>
<feature type="compositionally biased region" description="Basic residues" evidence="4">
    <location>
        <begin position="336"/>
        <end position="345"/>
    </location>
</feature>
<dbReference type="PROSITE" id="PS50970">
    <property type="entry name" value="HCY"/>
    <property type="match status" value="1"/>
</dbReference>
<dbReference type="InterPro" id="IPR036589">
    <property type="entry name" value="HCY_dom_sf"/>
</dbReference>
<organism evidence="6 7">
    <name type="scientific">Albimonas pacifica</name>
    <dbReference type="NCBI Taxonomy" id="1114924"/>
    <lineage>
        <taxon>Bacteria</taxon>
        <taxon>Pseudomonadati</taxon>
        <taxon>Pseudomonadota</taxon>
        <taxon>Alphaproteobacteria</taxon>
        <taxon>Rhodobacterales</taxon>
        <taxon>Paracoccaceae</taxon>
        <taxon>Albimonas</taxon>
    </lineage>
</organism>
<dbReference type="PANTHER" id="PTHR11103">
    <property type="entry name" value="SLR1189 PROTEIN"/>
    <property type="match status" value="1"/>
</dbReference>
<evidence type="ECO:0000313" key="6">
    <source>
        <dbReference type="EMBL" id="SFI76239.1"/>
    </source>
</evidence>
<feature type="domain" description="Hcy-binding" evidence="5">
    <location>
        <begin position="3"/>
        <end position="296"/>
    </location>
</feature>
<evidence type="ECO:0000256" key="1">
    <source>
        <dbReference type="ARBA" id="ARBA00022603"/>
    </source>
</evidence>
<dbReference type="Proteomes" id="UP000199377">
    <property type="component" value="Unassembled WGS sequence"/>
</dbReference>
<dbReference type="Gene3D" id="3.20.20.330">
    <property type="entry name" value="Homocysteine-binding-like domain"/>
    <property type="match status" value="1"/>
</dbReference>
<evidence type="ECO:0000313" key="7">
    <source>
        <dbReference type="Proteomes" id="UP000199377"/>
    </source>
</evidence>
<dbReference type="OrthoDB" id="9803687at2"/>
<dbReference type="PANTHER" id="PTHR11103:SF18">
    <property type="entry name" value="SLR1189 PROTEIN"/>
    <property type="match status" value="1"/>
</dbReference>
<keyword evidence="1 3" id="KW-0489">Methyltransferase</keyword>
<feature type="binding site" evidence="3">
    <location>
        <position position="214"/>
    </location>
    <ligand>
        <name>Zn(2+)</name>
        <dbReference type="ChEBI" id="CHEBI:29105"/>
    </ligand>
</feature>
<proteinExistence type="predicted"/>
<evidence type="ECO:0000256" key="2">
    <source>
        <dbReference type="ARBA" id="ARBA00022679"/>
    </source>
</evidence>
<reference evidence="6 7" key="1">
    <citation type="submission" date="2016-10" db="EMBL/GenBank/DDBJ databases">
        <authorList>
            <person name="de Groot N.N."/>
        </authorList>
    </citation>
    <scope>NUCLEOTIDE SEQUENCE [LARGE SCALE GENOMIC DNA]</scope>
    <source>
        <strain evidence="6 7">CGMCC 1.11030</strain>
    </source>
</reference>
<evidence type="ECO:0000259" key="5">
    <source>
        <dbReference type="PROSITE" id="PS50970"/>
    </source>
</evidence>
<dbReference type="SUPFAM" id="SSF82282">
    <property type="entry name" value="Homocysteine S-methyltransferase"/>
    <property type="match status" value="1"/>
</dbReference>
<dbReference type="Pfam" id="PF02574">
    <property type="entry name" value="S-methyl_trans"/>
    <property type="match status" value="1"/>
</dbReference>
<dbReference type="NCBIfam" id="NF005718">
    <property type="entry name" value="PRK07534.1"/>
    <property type="match status" value="1"/>
</dbReference>
<feature type="binding site" evidence="3">
    <location>
        <position position="281"/>
    </location>
    <ligand>
        <name>Zn(2+)</name>
        <dbReference type="ChEBI" id="CHEBI:29105"/>
    </ligand>
</feature>
<dbReference type="AlphaFoldDB" id="A0A1I3KUP1"/>
<name>A0A1I3KUP1_9RHOB</name>
<dbReference type="EMBL" id="FOQH01000009">
    <property type="protein sequence ID" value="SFI76239.1"/>
    <property type="molecule type" value="Genomic_DNA"/>
</dbReference>
<feature type="binding site" evidence="3">
    <location>
        <position position="282"/>
    </location>
    <ligand>
        <name>Zn(2+)</name>
        <dbReference type="ChEBI" id="CHEBI:29105"/>
    </ligand>
</feature>
<dbReference type="GO" id="GO:0032259">
    <property type="term" value="P:methylation"/>
    <property type="evidence" value="ECO:0007669"/>
    <property type="project" value="UniProtKB-KW"/>
</dbReference>
<keyword evidence="2 3" id="KW-0808">Transferase</keyword>
<dbReference type="GO" id="GO:0008168">
    <property type="term" value="F:methyltransferase activity"/>
    <property type="evidence" value="ECO:0007669"/>
    <property type="project" value="UniProtKB-UniRule"/>
</dbReference>
<feature type="region of interest" description="Disordered" evidence="4">
    <location>
        <begin position="322"/>
        <end position="345"/>
    </location>
</feature>
<evidence type="ECO:0000256" key="4">
    <source>
        <dbReference type="SAM" id="MobiDB-lite"/>
    </source>
</evidence>
<dbReference type="InterPro" id="IPR003726">
    <property type="entry name" value="HCY_dom"/>
</dbReference>
<evidence type="ECO:0000256" key="3">
    <source>
        <dbReference type="PROSITE-ProRule" id="PRU00333"/>
    </source>
</evidence>